<sequence>MSTSTTSSPGPAPASPAPAPAAPPTPSLGPDDALPHLEPPARARLLGGALVGLGALLLGLVLQALVVSPLHEARDQHVAYDDFRSALADGTAPVGQVGTDDHLLPDGTPVAILRIPALGVDDVVLEGTASHVTLSGPGHRRDTVLPGQVGASVVMGRQSLFGGPFRGLADLPVGSTVEAVTGQGTATYRVTDVRHEGSPLPPVLTDGAGRLTLVSASGPRFLPDDVVRVDATLTSDPFTTPVEVTSARSLSPSELAFAGDPSAWPWLVIALAALVLCVVGLAFLRTWWGRWQTWLVGAPVLLLLGLLAGQEAFVLLPNLL</sequence>
<organism evidence="4 5">
    <name type="scientific">Luteimicrobium subarcticum</name>
    <dbReference type="NCBI Taxonomy" id="620910"/>
    <lineage>
        <taxon>Bacteria</taxon>
        <taxon>Bacillati</taxon>
        <taxon>Actinomycetota</taxon>
        <taxon>Actinomycetes</taxon>
        <taxon>Micrococcales</taxon>
        <taxon>Luteimicrobium</taxon>
    </lineage>
</organism>
<feature type="transmembrane region" description="Helical" evidence="3">
    <location>
        <begin position="266"/>
        <end position="288"/>
    </location>
</feature>
<gene>
    <name evidence="4" type="ORF">CLV34_1517</name>
</gene>
<evidence type="ECO:0000313" key="4">
    <source>
        <dbReference type="EMBL" id="PJI94033.1"/>
    </source>
</evidence>
<feature type="region of interest" description="Disordered" evidence="2">
    <location>
        <begin position="1"/>
        <end position="36"/>
    </location>
</feature>
<dbReference type="GO" id="GO:0016787">
    <property type="term" value="F:hydrolase activity"/>
    <property type="evidence" value="ECO:0007669"/>
    <property type="project" value="UniProtKB-KW"/>
</dbReference>
<protein>
    <submittedName>
        <fullName evidence="4">LPXTG-site transpeptidase (Sortase) family protein</fullName>
    </submittedName>
</protein>
<keyword evidence="3" id="KW-0472">Membrane</keyword>
<dbReference type="SUPFAM" id="SSF63817">
    <property type="entry name" value="Sortase"/>
    <property type="match status" value="1"/>
</dbReference>
<dbReference type="EMBL" id="PGTZ01000007">
    <property type="protein sequence ID" value="PJI94033.1"/>
    <property type="molecule type" value="Genomic_DNA"/>
</dbReference>
<keyword evidence="3" id="KW-1133">Transmembrane helix</keyword>
<dbReference type="Gene3D" id="2.40.260.10">
    <property type="entry name" value="Sortase"/>
    <property type="match status" value="1"/>
</dbReference>
<accession>A0A2M8WSX5</accession>
<keyword evidence="1" id="KW-0378">Hydrolase</keyword>
<evidence type="ECO:0000256" key="1">
    <source>
        <dbReference type="ARBA" id="ARBA00022801"/>
    </source>
</evidence>
<feature type="transmembrane region" description="Helical" evidence="3">
    <location>
        <begin position="294"/>
        <end position="316"/>
    </location>
</feature>
<proteinExistence type="predicted"/>
<dbReference type="InterPro" id="IPR005754">
    <property type="entry name" value="Sortase"/>
</dbReference>
<reference evidence="4 5" key="1">
    <citation type="submission" date="2017-11" db="EMBL/GenBank/DDBJ databases">
        <title>Genomic Encyclopedia of Archaeal and Bacterial Type Strains, Phase II (KMG-II): From Individual Species to Whole Genera.</title>
        <authorList>
            <person name="Goeker M."/>
        </authorList>
    </citation>
    <scope>NUCLEOTIDE SEQUENCE [LARGE SCALE GENOMIC DNA]</scope>
    <source>
        <strain evidence="4 5">DSM 22413</strain>
    </source>
</reference>
<feature type="transmembrane region" description="Helical" evidence="3">
    <location>
        <begin position="45"/>
        <end position="67"/>
    </location>
</feature>
<dbReference type="Pfam" id="PF04203">
    <property type="entry name" value="Sortase"/>
    <property type="match status" value="1"/>
</dbReference>
<evidence type="ECO:0000256" key="3">
    <source>
        <dbReference type="SAM" id="Phobius"/>
    </source>
</evidence>
<dbReference type="OrthoDB" id="5242879at2"/>
<feature type="compositionally biased region" description="Pro residues" evidence="2">
    <location>
        <begin position="10"/>
        <end position="27"/>
    </location>
</feature>
<dbReference type="Proteomes" id="UP000231586">
    <property type="component" value="Unassembled WGS sequence"/>
</dbReference>
<keyword evidence="3" id="KW-0812">Transmembrane</keyword>
<comment type="caution">
    <text evidence="4">The sequence shown here is derived from an EMBL/GenBank/DDBJ whole genome shotgun (WGS) entry which is preliminary data.</text>
</comment>
<keyword evidence="5" id="KW-1185">Reference proteome</keyword>
<dbReference type="InterPro" id="IPR023365">
    <property type="entry name" value="Sortase_dom-sf"/>
</dbReference>
<dbReference type="RefSeq" id="WP_100349630.1">
    <property type="nucleotide sequence ID" value="NZ_PGTZ01000007.1"/>
</dbReference>
<name>A0A2M8WSX5_9MICO</name>
<evidence type="ECO:0000256" key="2">
    <source>
        <dbReference type="SAM" id="MobiDB-lite"/>
    </source>
</evidence>
<dbReference type="AlphaFoldDB" id="A0A2M8WSX5"/>
<evidence type="ECO:0000313" key="5">
    <source>
        <dbReference type="Proteomes" id="UP000231586"/>
    </source>
</evidence>